<reference evidence="5 6" key="1">
    <citation type="submission" date="2014-03" db="EMBL/GenBank/DDBJ databases">
        <title>Genome sequence of Clostridium litorale W6, DSM 5388.</title>
        <authorList>
            <person name="Poehlein A."/>
            <person name="Jagirdar A."/>
            <person name="Khonsari B."/>
            <person name="Chibani C.M."/>
            <person name="Gutierrez Gutierrez D.A."/>
            <person name="Davydova E."/>
            <person name="Alghaithi H.S."/>
            <person name="Nair K.P."/>
            <person name="Dhamotharan K."/>
            <person name="Chandran L."/>
            <person name="G W."/>
            <person name="Daniel R."/>
        </authorList>
    </citation>
    <scope>NUCLEOTIDE SEQUENCE [LARGE SCALE GENOMIC DNA]</scope>
    <source>
        <strain evidence="5 6">W6</strain>
    </source>
</reference>
<dbReference type="PANTHER" id="PTHR43537">
    <property type="entry name" value="TRANSCRIPTIONAL REGULATOR, GNTR FAMILY"/>
    <property type="match status" value="1"/>
</dbReference>
<dbReference type="PRINTS" id="PR00035">
    <property type="entry name" value="HTHGNTR"/>
</dbReference>
<proteinExistence type="predicted"/>
<dbReference type="Pfam" id="PF07729">
    <property type="entry name" value="FCD"/>
    <property type="match status" value="1"/>
</dbReference>
<dbReference type="OrthoDB" id="9781630at2"/>
<dbReference type="InterPro" id="IPR036388">
    <property type="entry name" value="WH-like_DNA-bd_sf"/>
</dbReference>
<dbReference type="SUPFAM" id="SSF46785">
    <property type="entry name" value="Winged helix' DNA-binding domain"/>
    <property type="match status" value="1"/>
</dbReference>
<dbReference type="AlphaFoldDB" id="A0A069RDT4"/>
<dbReference type="PRINTS" id="PR00033">
    <property type="entry name" value="HTHASNC"/>
</dbReference>
<name>A0A069RDT4_PEPLI</name>
<keyword evidence="3" id="KW-0804">Transcription</keyword>
<protein>
    <submittedName>
        <fullName evidence="5">Transcriptional regulator, GntR family</fullName>
    </submittedName>
</protein>
<keyword evidence="1" id="KW-0805">Transcription regulation</keyword>
<dbReference type="SMART" id="SM00895">
    <property type="entry name" value="FCD"/>
    <property type="match status" value="1"/>
</dbReference>
<dbReference type="PROSITE" id="PS50949">
    <property type="entry name" value="HTH_GNTR"/>
    <property type="match status" value="1"/>
</dbReference>
<dbReference type="Pfam" id="PF00392">
    <property type="entry name" value="GntR"/>
    <property type="match status" value="1"/>
</dbReference>
<dbReference type="Gene3D" id="1.10.10.10">
    <property type="entry name" value="Winged helix-like DNA-binding domain superfamily/Winged helix DNA-binding domain"/>
    <property type="match status" value="1"/>
</dbReference>
<comment type="caution">
    <text evidence="5">The sequence shown here is derived from an EMBL/GenBank/DDBJ whole genome shotgun (WGS) entry which is preliminary data.</text>
</comment>
<accession>A0A069RDT4</accession>
<evidence type="ECO:0000313" key="5">
    <source>
        <dbReference type="EMBL" id="KDR94913.1"/>
    </source>
</evidence>
<organism evidence="5 6">
    <name type="scientific">Peptoclostridium litorale DSM 5388</name>
    <dbReference type="NCBI Taxonomy" id="1121324"/>
    <lineage>
        <taxon>Bacteria</taxon>
        <taxon>Bacillati</taxon>
        <taxon>Bacillota</taxon>
        <taxon>Clostridia</taxon>
        <taxon>Peptostreptococcales</taxon>
        <taxon>Peptoclostridiaceae</taxon>
        <taxon>Peptoclostridium</taxon>
    </lineage>
</organism>
<dbReference type="SUPFAM" id="SSF48008">
    <property type="entry name" value="GntR ligand-binding domain-like"/>
    <property type="match status" value="1"/>
</dbReference>
<dbReference type="PANTHER" id="PTHR43537:SF24">
    <property type="entry name" value="GLUCONATE OPERON TRANSCRIPTIONAL REPRESSOR"/>
    <property type="match status" value="1"/>
</dbReference>
<dbReference type="InterPro" id="IPR008920">
    <property type="entry name" value="TF_FadR/GntR_C"/>
</dbReference>
<feature type="domain" description="HTH gntR-type" evidence="4">
    <location>
        <begin position="14"/>
        <end position="81"/>
    </location>
</feature>
<dbReference type="EMBL" id="JJMM01000013">
    <property type="protein sequence ID" value="KDR94913.1"/>
    <property type="molecule type" value="Genomic_DNA"/>
</dbReference>
<keyword evidence="6" id="KW-1185">Reference proteome</keyword>
<dbReference type="SMART" id="SM00345">
    <property type="entry name" value="HTH_GNTR"/>
    <property type="match status" value="1"/>
</dbReference>
<dbReference type="InterPro" id="IPR000485">
    <property type="entry name" value="AsnC-type_HTH_dom"/>
</dbReference>
<sequence>MKGKIGNLKLENYKPLRDIVFEHLREAILTGKLEPSTRLMEVQLAEELGVSRTPVREAIRKLELEGLVEMIPRKGAYVADVSVKDVEEVLEIRTGLEGFASMLAAQRMNREEIEELKRILEIFKEAYDENNSEKMVEADIAFHEVIFKATMNKKLMQINNSLREQVYRFRRMYIVEYHRSENLIYEHEDIIRAIEKRDTELAMKNAMKHIKLQQEFIVEQTKAKKNKLV</sequence>
<dbReference type="GO" id="GO:0043565">
    <property type="term" value="F:sequence-specific DNA binding"/>
    <property type="evidence" value="ECO:0007669"/>
    <property type="project" value="InterPro"/>
</dbReference>
<evidence type="ECO:0000256" key="2">
    <source>
        <dbReference type="ARBA" id="ARBA00023125"/>
    </source>
</evidence>
<evidence type="ECO:0000256" key="3">
    <source>
        <dbReference type="ARBA" id="ARBA00023163"/>
    </source>
</evidence>
<dbReference type="Gene3D" id="1.20.120.530">
    <property type="entry name" value="GntR ligand-binding domain-like"/>
    <property type="match status" value="1"/>
</dbReference>
<dbReference type="eggNOG" id="COG1802">
    <property type="taxonomic scope" value="Bacteria"/>
</dbReference>
<dbReference type="STRING" id="1121324.CLIT_13c02350"/>
<dbReference type="InterPro" id="IPR036390">
    <property type="entry name" value="WH_DNA-bd_sf"/>
</dbReference>
<dbReference type="RefSeq" id="WP_038266217.1">
    <property type="nucleotide sequence ID" value="NZ_FSRH01000005.1"/>
</dbReference>
<evidence type="ECO:0000313" key="6">
    <source>
        <dbReference type="Proteomes" id="UP000027946"/>
    </source>
</evidence>
<dbReference type="GO" id="GO:0003700">
    <property type="term" value="F:DNA-binding transcription factor activity"/>
    <property type="evidence" value="ECO:0007669"/>
    <property type="project" value="InterPro"/>
</dbReference>
<dbReference type="InterPro" id="IPR011711">
    <property type="entry name" value="GntR_C"/>
</dbReference>
<evidence type="ECO:0000259" key="4">
    <source>
        <dbReference type="PROSITE" id="PS50949"/>
    </source>
</evidence>
<dbReference type="CDD" id="cd07377">
    <property type="entry name" value="WHTH_GntR"/>
    <property type="match status" value="1"/>
</dbReference>
<evidence type="ECO:0000256" key="1">
    <source>
        <dbReference type="ARBA" id="ARBA00023015"/>
    </source>
</evidence>
<dbReference type="Proteomes" id="UP000027946">
    <property type="component" value="Unassembled WGS sequence"/>
</dbReference>
<dbReference type="InterPro" id="IPR000524">
    <property type="entry name" value="Tscrpt_reg_HTH_GntR"/>
</dbReference>
<keyword evidence="2" id="KW-0238">DNA-binding</keyword>
<gene>
    <name evidence="5" type="ORF">CLIT_13c02350</name>
</gene>